<dbReference type="InterPro" id="IPR044824">
    <property type="entry name" value="MAIN-like"/>
</dbReference>
<dbReference type="Pfam" id="PF10536">
    <property type="entry name" value="PMD"/>
    <property type="match status" value="1"/>
</dbReference>
<reference evidence="3 4" key="1">
    <citation type="journal article" date="2023" name="Plants (Basel)">
        <title>Bridging the Gap: Combining Genomics and Transcriptomics Approaches to Understand Stylosanthes scabra, an Orphan Legume from the Brazilian Caatinga.</title>
        <authorList>
            <person name="Ferreira-Neto J.R.C."/>
            <person name="da Silva M.D."/>
            <person name="Binneck E."/>
            <person name="de Melo N.F."/>
            <person name="da Silva R.H."/>
            <person name="de Melo A.L.T.M."/>
            <person name="Pandolfi V."/>
            <person name="Bustamante F.O."/>
            <person name="Brasileiro-Vidal A.C."/>
            <person name="Benko-Iseppon A.M."/>
        </authorList>
    </citation>
    <scope>NUCLEOTIDE SEQUENCE [LARGE SCALE GENOMIC DNA]</scope>
    <source>
        <tissue evidence="3">Leaves</tissue>
    </source>
</reference>
<accession>A0ABU6SWR9</accession>
<dbReference type="Proteomes" id="UP001341840">
    <property type="component" value="Unassembled WGS sequence"/>
</dbReference>
<feature type="region of interest" description="Disordered" evidence="1">
    <location>
        <begin position="342"/>
        <end position="419"/>
    </location>
</feature>
<feature type="compositionally biased region" description="Basic and acidic residues" evidence="1">
    <location>
        <begin position="207"/>
        <end position="223"/>
    </location>
</feature>
<protein>
    <recommendedName>
        <fullName evidence="2">Aminotransferase-like plant mobile domain-containing protein</fullName>
    </recommendedName>
</protein>
<gene>
    <name evidence="3" type="ORF">PIB30_098036</name>
</gene>
<evidence type="ECO:0000313" key="3">
    <source>
        <dbReference type="EMBL" id="MED6140904.1"/>
    </source>
</evidence>
<evidence type="ECO:0000259" key="2">
    <source>
        <dbReference type="Pfam" id="PF10536"/>
    </source>
</evidence>
<feature type="region of interest" description="Disordered" evidence="1">
    <location>
        <begin position="197"/>
        <end position="235"/>
    </location>
</feature>
<evidence type="ECO:0000313" key="4">
    <source>
        <dbReference type="Proteomes" id="UP001341840"/>
    </source>
</evidence>
<name>A0ABU6SWR9_9FABA</name>
<dbReference type="InterPro" id="IPR019557">
    <property type="entry name" value="AminoTfrase-like_pln_mobile"/>
</dbReference>
<dbReference type="PANTHER" id="PTHR46033">
    <property type="entry name" value="PROTEIN MAIN-LIKE 2"/>
    <property type="match status" value="1"/>
</dbReference>
<organism evidence="3 4">
    <name type="scientific">Stylosanthes scabra</name>
    <dbReference type="NCBI Taxonomy" id="79078"/>
    <lineage>
        <taxon>Eukaryota</taxon>
        <taxon>Viridiplantae</taxon>
        <taxon>Streptophyta</taxon>
        <taxon>Embryophyta</taxon>
        <taxon>Tracheophyta</taxon>
        <taxon>Spermatophyta</taxon>
        <taxon>Magnoliopsida</taxon>
        <taxon>eudicotyledons</taxon>
        <taxon>Gunneridae</taxon>
        <taxon>Pentapetalae</taxon>
        <taxon>rosids</taxon>
        <taxon>fabids</taxon>
        <taxon>Fabales</taxon>
        <taxon>Fabaceae</taxon>
        <taxon>Papilionoideae</taxon>
        <taxon>50 kb inversion clade</taxon>
        <taxon>dalbergioids sensu lato</taxon>
        <taxon>Dalbergieae</taxon>
        <taxon>Pterocarpus clade</taxon>
        <taxon>Stylosanthes</taxon>
    </lineage>
</organism>
<proteinExistence type="predicted"/>
<evidence type="ECO:0000256" key="1">
    <source>
        <dbReference type="SAM" id="MobiDB-lite"/>
    </source>
</evidence>
<sequence>MSSACDVVDLSEVSEVVSRCEERYCVPARFEDNRDRHDTRMVATRFALDRLVVHEFVCTPYDNPAWDALRPAWMLTVEEQMTWRAVVPIVCFMYVGMHHVNRVKRQLGGEQQVPVNLDGFLDVSTRGEDQWWPTKHEDWYTDWKGRFEAERQMTITPTDTLDDPRLDDLPDGIHLRASQQRDRLRLPADVPLRASQQIRRRRRLHDRKREPAHLGWEVRHTEQEQSEPDIGGDGDAQADPVIGDARRAHDATLDDDFFRGAEQDFATSFGASEYAPAAHVDPSIGFIATVSGSQADDIAARYRRARGAPDTQQVSVSYPAPPSTMPNMSWVPPLSPPSASLVAGFSGMPRQQFGTPPSWEYPPIQSDFGSAPLQPAPPQPPHTTSPHQQVICPIPQRPHRQRQPPPCSISSHLQHPPHQ</sequence>
<keyword evidence="4" id="KW-1185">Reference proteome</keyword>
<dbReference type="PANTHER" id="PTHR46033:SF8">
    <property type="entry name" value="PROTEIN MAINTENANCE OF MERISTEMS-LIKE"/>
    <property type="match status" value="1"/>
</dbReference>
<comment type="caution">
    <text evidence="3">The sequence shown here is derived from an EMBL/GenBank/DDBJ whole genome shotgun (WGS) entry which is preliminary data.</text>
</comment>
<feature type="compositionally biased region" description="Pro residues" evidence="1">
    <location>
        <begin position="374"/>
        <end position="383"/>
    </location>
</feature>
<dbReference type="EMBL" id="JASCZI010062881">
    <property type="protein sequence ID" value="MED6140904.1"/>
    <property type="molecule type" value="Genomic_DNA"/>
</dbReference>
<feature type="domain" description="Aminotransferase-like plant mobile" evidence="2">
    <location>
        <begin position="28"/>
        <end position="149"/>
    </location>
</feature>